<dbReference type="GO" id="GO:0016209">
    <property type="term" value="F:antioxidant activity"/>
    <property type="evidence" value="ECO:0007669"/>
    <property type="project" value="InterPro"/>
</dbReference>
<dbReference type="EMBL" id="JAOTIF010000002">
    <property type="protein sequence ID" value="MCU7548588.1"/>
    <property type="molecule type" value="Genomic_DNA"/>
</dbReference>
<name>A0A9X3BH92_9BACT</name>
<reference evidence="2" key="1">
    <citation type="submission" date="2022-09" db="EMBL/GenBank/DDBJ databases">
        <authorList>
            <person name="Yuan C."/>
            <person name="Ke Z."/>
        </authorList>
    </citation>
    <scope>NUCLEOTIDE SEQUENCE</scope>
    <source>
        <strain evidence="2">LB-8</strain>
    </source>
</reference>
<dbReference type="PANTHER" id="PTHR42852">
    <property type="entry name" value="THIOL:DISULFIDE INTERCHANGE PROTEIN DSBE"/>
    <property type="match status" value="1"/>
</dbReference>
<reference evidence="2" key="2">
    <citation type="submission" date="2023-04" db="EMBL/GenBank/DDBJ databases">
        <title>Paracnuella aquatica gen. nov., sp. nov., a member of the family Chitinophagaceae isolated from a hot spring.</title>
        <authorList>
            <person name="Wang C."/>
        </authorList>
    </citation>
    <scope>NUCLEOTIDE SEQUENCE</scope>
    <source>
        <strain evidence="2">LB-8</strain>
    </source>
</reference>
<evidence type="ECO:0000313" key="2">
    <source>
        <dbReference type="EMBL" id="MCU7548588.1"/>
    </source>
</evidence>
<evidence type="ECO:0000313" key="3">
    <source>
        <dbReference type="Proteomes" id="UP001155483"/>
    </source>
</evidence>
<evidence type="ECO:0000259" key="1">
    <source>
        <dbReference type="PROSITE" id="PS51352"/>
    </source>
</evidence>
<dbReference type="PROSITE" id="PS51352">
    <property type="entry name" value="THIOREDOXIN_2"/>
    <property type="match status" value="1"/>
</dbReference>
<dbReference type="AlphaFoldDB" id="A0A9X3BH92"/>
<dbReference type="CDD" id="cd02966">
    <property type="entry name" value="TlpA_like_family"/>
    <property type="match status" value="1"/>
</dbReference>
<dbReference type="InterPro" id="IPR050553">
    <property type="entry name" value="Thioredoxin_ResA/DsbE_sf"/>
</dbReference>
<dbReference type="RefSeq" id="WP_279296034.1">
    <property type="nucleotide sequence ID" value="NZ_JAOTIF010000002.1"/>
</dbReference>
<keyword evidence="3" id="KW-1185">Reference proteome</keyword>
<dbReference type="Proteomes" id="UP001155483">
    <property type="component" value="Unassembled WGS sequence"/>
</dbReference>
<accession>A0A9X3BH92</accession>
<dbReference type="InterPro" id="IPR000866">
    <property type="entry name" value="AhpC/TSA"/>
</dbReference>
<dbReference type="PANTHER" id="PTHR42852:SF13">
    <property type="entry name" value="PROTEIN DIPZ"/>
    <property type="match status" value="1"/>
</dbReference>
<dbReference type="SUPFAM" id="SSF52833">
    <property type="entry name" value="Thioredoxin-like"/>
    <property type="match status" value="1"/>
</dbReference>
<feature type="domain" description="Thioredoxin" evidence="1">
    <location>
        <begin position="165"/>
        <end position="305"/>
    </location>
</feature>
<gene>
    <name evidence="2" type="ORF">OCK74_05640</name>
</gene>
<dbReference type="InterPro" id="IPR036249">
    <property type="entry name" value="Thioredoxin-like_sf"/>
</dbReference>
<comment type="caution">
    <text evidence="2">The sequence shown here is derived from an EMBL/GenBank/DDBJ whole genome shotgun (WGS) entry which is preliminary data.</text>
</comment>
<dbReference type="GO" id="GO:0016491">
    <property type="term" value="F:oxidoreductase activity"/>
    <property type="evidence" value="ECO:0007669"/>
    <property type="project" value="InterPro"/>
</dbReference>
<sequence length="305" mass="35530">MIHHLESQGMYTTFFLEEGKQSIVLEDFKFPYMEMQGSRTQEEYKPLTKKMNELNQKIDSVNSIYLMAIKSRINSSDSTERMTWNNKEQQLEQQMDSIREEKFKERVAFIPRHPSSYASAIQLAICLQTIPLDSSMKLYNQLTAEIRNSRVGKYCAKEMEKIKQLTKGAIFPNFHAVDINGQNLSFEQFRGKHVLLFFWLSWSNASVKALRQIKPLYDNYHAKGFEVIAISREGSVESLKRNIRREGITQWSHFIPSGETATLFSPIFYVPKYILVDPSGKIIWSSIDGNSVDWQETLQRKIEDK</sequence>
<dbReference type="Pfam" id="PF00578">
    <property type="entry name" value="AhpC-TSA"/>
    <property type="match status" value="1"/>
</dbReference>
<dbReference type="Gene3D" id="3.40.30.10">
    <property type="entry name" value="Glutaredoxin"/>
    <property type="match status" value="1"/>
</dbReference>
<proteinExistence type="predicted"/>
<organism evidence="2 3">
    <name type="scientific">Paraflavisolibacter caeni</name>
    <dbReference type="NCBI Taxonomy" id="2982496"/>
    <lineage>
        <taxon>Bacteria</taxon>
        <taxon>Pseudomonadati</taxon>
        <taxon>Bacteroidota</taxon>
        <taxon>Chitinophagia</taxon>
        <taxon>Chitinophagales</taxon>
        <taxon>Chitinophagaceae</taxon>
        <taxon>Paraflavisolibacter</taxon>
    </lineage>
</organism>
<protein>
    <submittedName>
        <fullName evidence="2">TlpA family protein disulfide reductase</fullName>
    </submittedName>
</protein>
<dbReference type="InterPro" id="IPR013766">
    <property type="entry name" value="Thioredoxin_domain"/>
</dbReference>